<dbReference type="Pfam" id="PF00248">
    <property type="entry name" value="Aldo_ket_red"/>
    <property type="match status" value="1"/>
</dbReference>
<dbReference type="InterPro" id="IPR020471">
    <property type="entry name" value="AKR"/>
</dbReference>
<dbReference type="SUPFAM" id="SSF51430">
    <property type="entry name" value="NAD(P)-linked oxidoreductase"/>
    <property type="match status" value="1"/>
</dbReference>
<dbReference type="Gene3D" id="3.20.20.100">
    <property type="entry name" value="NADP-dependent oxidoreductase domain"/>
    <property type="match status" value="1"/>
</dbReference>
<dbReference type="AlphaFoldDB" id="A0A2L0EYY3"/>
<reference evidence="2 3" key="1">
    <citation type="submission" date="2015-09" db="EMBL/GenBank/DDBJ databases">
        <title>Sorangium comparison.</title>
        <authorList>
            <person name="Zaburannyi N."/>
            <person name="Bunk B."/>
            <person name="Overmann J."/>
            <person name="Mueller R."/>
        </authorList>
    </citation>
    <scope>NUCLEOTIDE SEQUENCE [LARGE SCALE GENOMIC DNA]</scope>
    <source>
        <strain evidence="2 3">So ce26</strain>
    </source>
</reference>
<gene>
    <name evidence="2" type="ORF">SOCE26_059390</name>
</gene>
<sequence>MNRIILGRTGLTVSVLGLGAGGDSRLGSGSIAEADSIRLVHAAIERGVNFIDTAEAYGTEGIIGKALREVPRDRVVISTKKTTRLDAPLRAEDVVASLHASLERLGTDHVDVYHLHGVLPHHYADLRERIVPVLLRLREQGKIRFLGITEAFAADPSHATLEQALRDDLWDVVMVGFNLLNQSARTKVFPLTRAKNVGTLIMFAVRRALSRPERLKELLADLAARGKVSSELGAGGLDGLLAGEDITSLPDAAYRFCRDEPGAHVILSGTSSVAHLLENARSLEAPPLSEAVRARLVEAFARVDDVSGH</sequence>
<evidence type="ECO:0000313" key="3">
    <source>
        <dbReference type="Proteomes" id="UP000238348"/>
    </source>
</evidence>
<dbReference type="InterPro" id="IPR023210">
    <property type="entry name" value="NADP_OxRdtase_dom"/>
</dbReference>
<dbReference type="PANTHER" id="PTHR43312">
    <property type="entry name" value="D-THREO-ALDOSE 1-DEHYDROGENASE"/>
    <property type="match status" value="1"/>
</dbReference>
<feature type="domain" description="NADP-dependent oxidoreductase" evidence="1">
    <location>
        <begin position="24"/>
        <end position="297"/>
    </location>
</feature>
<protein>
    <submittedName>
        <fullName evidence="2">Aldo/keto reductase</fullName>
    </submittedName>
</protein>
<dbReference type="InterPro" id="IPR036812">
    <property type="entry name" value="NAD(P)_OxRdtase_dom_sf"/>
</dbReference>
<proteinExistence type="predicted"/>
<dbReference type="EMBL" id="CP012673">
    <property type="protein sequence ID" value="AUX44475.1"/>
    <property type="molecule type" value="Genomic_DNA"/>
</dbReference>
<dbReference type="GO" id="GO:0016491">
    <property type="term" value="F:oxidoreductase activity"/>
    <property type="evidence" value="ECO:0007669"/>
    <property type="project" value="InterPro"/>
</dbReference>
<dbReference type="InterPro" id="IPR053135">
    <property type="entry name" value="AKR2_Oxidoreductase"/>
</dbReference>
<dbReference type="CDD" id="cd19105">
    <property type="entry name" value="AKR_unchar"/>
    <property type="match status" value="1"/>
</dbReference>
<accession>A0A2L0EYY3</accession>
<dbReference type="RefSeq" id="WP_104982995.1">
    <property type="nucleotide sequence ID" value="NZ_CP012673.1"/>
</dbReference>
<dbReference type="Proteomes" id="UP000238348">
    <property type="component" value="Chromosome"/>
</dbReference>
<dbReference type="OrthoDB" id="9773828at2"/>
<organism evidence="2 3">
    <name type="scientific">Sorangium cellulosum</name>
    <name type="common">Polyangium cellulosum</name>
    <dbReference type="NCBI Taxonomy" id="56"/>
    <lineage>
        <taxon>Bacteria</taxon>
        <taxon>Pseudomonadati</taxon>
        <taxon>Myxococcota</taxon>
        <taxon>Polyangia</taxon>
        <taxon>Polyangiales</taxon>
        <taxon>Polyangiaceae</taxon>
        <taxon>Sorangium</taxon>
    </lineage>
</organism>
<evidence type="ECO:0000259" key="1">
    <source>
        <dbReference type="Pfam" id="PF00248"/>
    </source>
</evidence>
<dbReference type="PANTHER" id="PTHR43312:SF1">
    <property type="entry name" value="NADP-DEPENDENT OXIDOREDUCTASE DOMAIN-CONTAINING PROTEIN"/>
    <property type="match status" value="1"/>
</dbReference>
<name>A0A2L0EYY3_SORCE</name>
<dbReference type="PRINTS" id="PR00069">
    <property type="entry name" value="ALDKETRDTASE"/>
</dbReference>
<evidence type="ECO:0000313" key="2">
    <source>
        <dbReference type="EMBL" id="AUX44475.1"/>
    </source>
</evidence>